<keyword evidence="2" id="KW-1185">Reference proteome</keyword>
<proteinExistence type="predicted"/>
<gene>
    <name evidence="1" type="ORF">TNCT_9461</name>
</gene>
<comment type="caution">
    <text evidence="1">The sequence shown here is derived from an EMBL/GenBank/DDBJ whole genome shotgun (WGS) entry which is preliminary data.</text>
</comment>
<reference evidence="1" key="1">
    <citation type="submission" date="2020-07" db="EMBL/GenBank/DDBJ databases">
        <title>Multicomponent nature underlies the extraordinary mechanical properties of spider dragline silk.</title>
        <authorList>
            <person name="Kono N."/>
            <person name="Nakamura H."/>
            <person name="Mori M."/>
            <person name="Yoshida Y."/>
            <person name="Ohtoshi R."/>
            <person name="Malay A.D."/>
            <person name="Moran D.A.P."/>
            <person name="Tomita M."/>
            <person name="Numata K."/>
            <person name="Arakawa K."/>
        </authorList>
    </citation>
    <scope>NUCLEOTIDE SEQUENCE</scope>
</reference>
<dbReference type="Proteomes" id="UP000887116">
    <property type="component" value="Unassembled WGS sequence"/>
</dbReference>
<dbReference type="EMBL" id="BMAO01026827">
    <property type="protein sequence ID" value="GFR12723.1"/>
    <property type="molecule type" value="Genomic_DNA"/>
</dbReference>
<evidence type="ECO:0000313" key="2">
    <source>
        <dbReference type="Proteomes" id="UP000887116"/>
    </source>
</evidence>
<evidence type="ECO:0000313" key="1">
    <source>
        <dbReference type="EMBL" id="GFR12723.1"/>
    </source>
</evidence>
<accession>A0A8X6GY54</accession>
<dbReference type="AlphaFoldDB" id="A0A8X6GY54"/>
<organism evidence="1 2">
    <name type="scientific">Trichonephila clavata</name>
    <name type="common">Joro spider</name>
    <name type="synonym">Nephila clavata</name>
    <dbReference type="NCBI Taxonomy" id="2740835"/>
    <lineage>
        <taxon>Eukaryota</taxon>
        <taxon>Metazoa</taxon>
        <taxon>Ecdysozoa</taxon>
        <taxon>Arthropoda</taxon>
        <taxon>Chelicerata</taxon>
        <taxon>Arachnida</taxon>
        <taxon>Araneae</taxon>
        <taxon>Araneomorphae</taxon>
        <taxon>Entelegynae</taxon>
        <taxon>Araneoidea</taxon>
        <taxon>Nephilidae</taxon>
        <taxon>Trichonephila</taxon>
    </lineage>
</organism>
<sequence length="84" mass="9507">MMIEYGTTNDPLCSGPIARSIRPNFKTSCKIGFSSEVLAPVLIPVQDQTYKTATNSSHAAFTYDANRKLNLIFKKLYEEVYFCF</sequence>
<name>A0A8X6GY54_TRICU</name>
<protein>
    <submittedName>
        <fullName evidence="1">Uncharacterized protein</fullName>
    </submittedName>
</protein>